<keyword evidence="1" id="KW-0732">Signal</keyword>
<evidence type="ECO:0000313" key="3">
    <source>
        <dbReference type="Proteomes" id="UP000245535"/>
    </source>
</evidence>
<evidence type="ECO:0000256" key="1">
    <source>
        <dbReference type="SAM" id="SignalP"/>
    </source>
</evidence>
<protein>
    <submittedName>
        <fullName evidence="2">Outer membrane protein with beta-barrel domain</fullName>
    </submittedName>
</protein>
<comment type="caution">
    <text evidence="2">The sequence shown here is derived from an EMBL/GenBank/DDBJ whole genome shotgun (WGS) entry which is preliminary data.</text>
</comment>
<dbReference type="EMBL" id="QGDO01000001">
    <property type="protein sequence ID" value="PWJ44804.1"/>
    <property type="molecule type" value="Genomic_DNA"/>
</dbReference>
<reference evidence="2 3" key="1">
    <citation type="submission" date="2018-03" db="EMBL/GenBank/DDBJ databases">
        <title>Genomic Encyclopedia of Archaeal and Bacterial Type Strains, Phase II (KMG-II): from individual species to whole genera.</title>
        <authorList>
            <person name="Goeker M."/>
        </authorList>
    </citation>
    <scope>NUCLEOTIDE SEQUENCE [LARGE SCALE GENOMIC DNA]</scope>
    <source>
        <strain evidence="2 3">DSM 28229</strain>
    </source>
</reference>
<name>A0A315ZJD5_SEDFL</name>
<dbReference type="OrthoDB" id="959017at2"/>
<accession>A0A315ZJD5</accession>
<dbReference type="AlphaFoldDB" id="A0A315ZJD5"/>
<evidence type="ECO:0000313" key="2">
    <source>
        <dbReference type="EMBL" id="PWJ44804.1"/>
    </source>
</evidence>
<gene>
    <name evidence="2" type="ORF">BC781_1011182</name>
</gene>
<dbReference type="RefSeq" id="WP_109616273.1">
    <property type="nucleotide sequence ID" value="NZ_QGDO01000001.1"/>
</dbReference>
<proteinExistence type="predicted"/>
<feature type="signal peptide" evidence="1">
    <location>
        <begin position="1"/>
        <end position="19"/>
    </location>
</feature>
<dbReference type="Proteomes" id="UP000245535">
    <property type="component" value="Unassembled WGS sequence"/>
</dbReference>
<organism evidence="2 3">
    <name type="scientific">Sediminitomix flava</name>
    <dbReference type="NCBI Taxonomy" id="379075"/>
    <lineage>
        <taxon>Bacteria</taxon>
        <taxon>Pseudomonadati</taxon>
        <taxon>Bacteroidota</taxon>
        <taxon>Cytophagia</taxon>
        <taxon>Cytophagales</taxon>
        <taxon>Flammeovirgaceae</taxon>
        <taxon>Sediminitomix</taxon>
    </lineage>
</organism>
<sequence length="235" mass="26624">MKRILFTLLFTGVMSTTYAQNPTRIISNVLKNTSFKIAYGTILDTPDDFDYKGRQTSFALTYQPEFSLGGGQFTFNPGISYVHDSYFLDDFTIRENPTDNNKTIIVPVGDIFEEATDIKKSKLAVNSFDVPLEFRYRTSANRKGFVIGLGGYFGFIFDTHTKIKYEDGQGSNVIAKEKRNYNINRFRYGVMGRIGLNNINLFATYNLNEFFENNALDGISSNTRQLAVGISFRGI</sequence>
<keyword evidence="3" id="KW-1185">Reference proteome</keyword>
<feature type="chain" id="PRO_5016306661" evidence="1">
    <location>
        <begin position="20"/>
        <end position="235"/>
    </location>
</feature>